<accession>A0ABP9QVB5</accession>
<evidence type="ECO:0000256" key="6">
    <source>
        <dbReference type="ARBA" id="ARBA00022777"/>
    </source>
</evidence>
<evidence type="ECO:0000259" key="11">
    <source>
        <dbReference type="Pfam" id="PF02518"/>
    </source>
</evidence>
<feature type="domain" description="Histidine kinase/HSP90-like ATPase" evidence="11">
    <location>
        <begin position="214"/>
        <end position="299"/>
    </location>
</feature>
<evidence type="ECO:0000313" key="13">
    <source>
        <dbReference type="EMBL" id="GAA5168171.1"/>
    </source>
</evidence>
<dbReference type="Proteomes" id="UP001428817">
    <property type="component" value="Unassembled WGS sequence"/>
</dbReference>
<comment type="caution">
    <text evidence="13">The sequence shown here is derived from an EMBL/GenBank/DDBJ whole genome shotgun (WGS) entry which is preliminary data.</text>
</comment>
<dbReference type="EMBL" id="BAABJP010000039">
    <property type="protein sequence ID" value="GAA5168171.1"/>
    <property type="molecule type" value="Genomic_DNA"/>
</dbReference>
<evidence type="ECO:0000256" key="5">
    <source>
        <dbReference type="ARBA" id="ARBA00022741"/>
    </source>
</evidence>
<keyword evidence="5" id="KW-0547">Nucleotide-binding</keyword>
<dbReference type="InterPro" id="IPR011712">
    <property type="entry name" value="Sig_transdc_His_kin_sub3_dim/P"/>
</dbReference>
<sequence>MEWCLWVPALLLAGIGRPGRSGADAVAVGGVGLLVLVALSLLTPWPVDLGHLGLSVGGMLVPLLVGASIGARLNSRRALAREQAKVAQAQAERGAMAERARIAREMHDVVAHHMSMIAVRCETAPYRLTGLNEAGQAEIAEIGAAARAAMADMQGLLGVLRTTESGDAADLAPQPSLEQVTELVERARAAGLAVTATLDDGLDRVPRAVGLSTYRIAQEALTNARKHAPGAPTAVSLRHTAGGLELVVRSGPGAERTRPAPGGGHGLAGMRERAALHGGELAAGPDPDGGFTVRAVLPWRA</sequence>
<proteinExistence type="predicted"/>
<evidence type="ECO:0000256" key="8">
    <source>
        <dbReference type="ARBA" id="ARBA00023012"/>
    </source>
</evidence>
<keyword evidence="14" id="KW-1185">Reference proteome</keyword>
<dbReference type="Pfam" id="PF07730">
    <property type="entry name" value="HisKA_3"/>
    <property type="match status" value="1"/>
</dbReference>
<dbReference type="Pfam" id="PF02518">
    <property type="entry name" value="HATPase_c"/>
    <property type="match status" value="1"/>
</dbReference>
<dbReference type="Gene3D" id="1.20.5.1930">
    <property type="match status" value="1"/>
</dbReference>
<gene>
    <name evidence="13" type="ORF">GCM10023321_61850</name>
</gene>
<keyword evidence="10" id="KW-0812">Transmembrane</keyword>
<keyword evidence="6" id="KW-0418">Kinase</keyword>
<name>A0ABP9QVB5_9PSEU</name>
<keyword evidence="10" id="KW-1133">Transmembrane helix</keyword>
<dbReference type="InterPro" id="IPR036890">
    <property type="entry name" value="HATPase_C_sf"/>
</dbReference>
<protein>
    <recommendedName>
        <fullName evidence="2">histidine kinase</fullName>
        <ecNumber evidence="2">2.7.13.3</ecNumber>
    </recommendedName>
</protein>
<reference evidence="14" key="1">
    <citation type="journal article" date="2019" name="Int. J. Syst. Evol. Microbiol.">
        <title>The Global Catalogue of Microorganisms (GCM) 10K type strain sequencing project: providing services to taxonomists for standard genome sequencing and annotation.</title>
        <authorList>
            <consortium name="The Broad Institute Genomics Platform"/>
            <consortium name="The Broad Institute Genome Sequencing Center for Infectious Disease"/>
            <person name="Wu L."/>
            <person name="Ma J."/>
        </authorList>
    </citation>
    <scope>NUCLEOTIDE SEQUENCE [LARGE SCALE GENOMIC DNA]</scope>
    <source>
        <strain evidence="14">JCM 18303</strain>
    </source>
</reference>
<dbReference type="CDD" id="cd16917">
    <property type="entry name" value="HATPase_UhpB-NarQ-NarX-like"/>
    <property type="match status" value="1"/>
</dbReference>
<keyword evidence="10" id="KW-0472">Membrane</keyword>
<keyword evidence="4" id="KW-0808">Transferase</keyword>
<keyword evidence="8" id="KW-0902">Two-component regulatory system</keyword>
<dbReference type="Gene3D" id="3.30.565.10">
    <property type="entry name" value="Histidine kinase-like ATPase, C-terminal domain"/>
    <property type="match status" value="1"/>
</dbReference>
<dbReference type="EC" id="2.7.13.3" evidence="2"/>
<keyword evidence="7" id="KW-0067">ATP-binding</keyword>
<evidence type="ECO:0000256" key="9">
    <source>
        <dbReference type="SAM" id="Coils"/>
    </source>
</evidence>
<evidence type="ECO:0000256" key="1">
    <source>
        <dbReference type="ARBA" id="ARBA00000085"/>
    </source>
</evidence>
<dbReference type="InterPro" id="IPR003594">
    <property type="entry name" value="HATPase_dom"/>
</dbReference>
<evidence type="ECO:0000313" key="14">
    <source>
        <dbReference type="Proteomes" id="UP001428817"/>
    </source>
</evidence>
<evidence type="ECO:0000256" key="2">
    <source>
        <dbReference type="ARBA" id="ARBA00012438"/>
    </source>
</evidence>
<feature type="domain" description="Signal transduction histidine kinase subgroup 3 dimerisation and phosphoacceptor" evidence="12">
    <location>
        <begin position="98"/>
        <end position="164"/>
    </location>
</feature>
<feature type="coiled-coil region" evidence="9">
    <location>
        <begin position="72"/>
        <end position="99"/>
    </location>
</feature>
<comment type="catalytic activity">
    <reaction evidence="1">
        <text>ATP + protein L-histidine = ADP + protein N-phospho-L-histidine.</text>
        <dbReference type="EC" id="2.7.13.3"/>
    </reaction>
</comment>
<keyword evidence="3" id="KW-0597">Phosphoprotein</keyword>
<dbReference type="SUPFAM" id="SSF55874">
    <property type="entry name" value="ATPase domain of HSP90 chaperone/DNA topoisomerase II/histidine kinase"/>
    <property type="match status" value="1"/>
</dbReference>
<evidence type="ECO:0000256" key="10">
    <source>
        <dbReference type="SAM" id="Phobius"/>
    </source>
</evidence>
<evidence type="ECO:0000256" key="4">
    <source>
        <dbReference type="ARBA" id="ARBA00022679"/>
    </source>
</evidence>
<organism evidence="13 14">
    <name type="scientific">Pseudonocardia eucalypti</name>
    <dbReference type="NCBI Taxonomy" id="648755"/>
    <lineage>
        <taxon>Bacteria</taxon>
        <taxon>Bacillati</taxon>
        <taxon>Actinomycetota</taxon>
        <taxon>Actinomycetes</taxon>
        <taxon>Pseudonocardiales</taxon>
        <taxon>Pseudonocardiaceae</taxon>
        <taxon>Pseudonocardia</taxon>
    </lineage>
</organism>
<keyword evidence="9" id="KW-0175">Coiled coil</keyword>
<evidence type="ECO:0000256" key="3">
    <source>
        <dbReference type="ARBA" id="ARBA00022553"/>
    </source>
</evidence>
<dbReference type="PANTHER" id="PTHR24421">
    <property type="entry name" value="NITRATE/NITRITE SENSOR PROTEIN NARX-RELATED"/>
    <property type="match status" value="1"/>
</dbReference>
<dbReference type="InterPro" id="IPR050482">
    <property type="entry name" value="Sensor_HK_TwoCompSys"/>
</dbReference>
<evidence type="ECO:0000259" key="12">
    <source>
        <dbReference type="Pfam" id="PF07730"/>
    </source>
</evidence>
<dbReference type="PANTHER" id="PTHR24421:SF10">
    <property type="entry name" value="NITRATE_NITRITE SENSOR PROTEIN NARQ"/>
    <property type="match status" value="1"/>
</dbReference>
<evidence type="ECO:0000256" key="7">
    <source>
        <dbReference type="ARBA" id="ARBA00022840"/>
    </source>
</evidence>
<feature type="transmembrane region" description="Helical" evidence="10">
    <location>
        <begin position="49"/>
        <end position="71"/>
    </location>
</feature>